<keyword evidence="2" id="KW-0813">Transport</keyword>
<dbReference type="EMBL" id="JAFCLK010000030">
    <property type="protein sequence ID" value="MBR1139493.1"/>
    <property type="molecule type" value="Genomic_DNA"/>
</dbReference>
<comment type="similarity">
    <text evidence="1">Belongs to the ABC transporter superfamily.</text>
</comment>
<evidence type="ECO:0000256" key="2">
    <source>
        <dbReference type="ARBA" id="ARBA00022448"/>
    </source>
</evidence>
<feature type="domain" description="ABC transporter" evidence="6">
    <location>
        <begin position="6"/>
        <end position="237"/>
    </location>
</feature>
<evidence type="ECO:0000256" key="1">
    <source>
        <dbReference type="ARBA" id="ARBA00005417"/>
    </source>
</evidence>
<evidence type="ECO:0000256" key="3">
    <source>
        <dbReference type="ARBA" id="ARBA00022741"/>
    </source>
</evidence>
<evidence type="ECO:0000313" key="8">
    <source>
        <dbReference type="Proteomes" id="UP001314635"/>
    </source>
</evidence>
<dbReference type="PROSITE" id="PS00211">
    <property type="entry name" value="ABC_TRANSPORTER_1"/>
    <property type="match status" value="1"/>
</dbReference>
<evidence type="ECO:0000259" key="6">
    <source>
        <dbReference type="PROSITE" id="PS50893"/>
    </source>
</evidence>
<dbReference type="Gene3D" id="3.40.50.300">
    <property type="entry name" value="P-loop containing nucleotide triphosphate hydrolases"/>
    <property type="match status" value="1"/>
</dbReference>
<dbReference type="PROSITE" id="PS50893">
    <property type="entry name" value="ABC_TRANSPORTER_2"/>
    <property type="match status" value="1"/>
</dbReference>
<dbReference type="InterPro" id="IPR015854">
    <property type="entry name" value="ABC_transpr_LolD-like"/>
</dbReference>
<keyword evidence="8" id="KW-1185">Reference proteome</keyword>
<evidence type="ECO:0000256" key="5">
    <source>
        <dbReference type="ARBA" id="ARBA00024722"/>
    </source>
</evidence>
<dbReference type="GO" id="GO:0005524">
    <property type="term" value="F:ATP binding"/>
    <property type="evidence" value="ECO:0007669"/>
    <property type="project" value="UniProtKB-KW"/>
</dbReference>
<name>A0ABS5GE31_9BRAD</name>
<evidence type="ECO:0000313" key="7">
    <source>
        <dbReference type="EMBL" id="MBR1139493.1"/>
    </source>
</evidence>
<evidence type="ECO:0000256" key="4">
    <source>
        <dbReference type="ARBA" id="ARBA00022840"/>
    </source>
</evidence>
<reference evidence="8" key="1">
    <citation type="journal article" date="2021" name="ISME J.">
        <title>Evolutionary origin and ecological implication of a unique nif island in free-living Bradyrhizobium lineages.</title>
        <authorList>
            <person name="Tao J."/>
        </authorList>
    </citation>
    <scope>NUCLEOTIDE SEQUENCE [LARGE SCALE GENOMIC DNA]</scope>
    <source>
        <strain evidence="8">SZCCT0094</strain>
    </source>
</reference>
<dbReference type="SUPFAM" id="SSF52540">
    <property type="entry name" value="P-loop containing nucleoside triphosphate hydrolases"/>
    <property type="match status" value="1"/>
</dbReference>
<comment type="function">
    <text evidence="5">Involved in beta-(1--&gt;2)glucan export. Transmembrane domains (TMD) form a pore in the inner membrane and the ATP-binding domain (NBD) is responsible for energy generation.</text>
</comment>
<comment type="caution">
    <text evidence="7">The sequence shown here is derived from an EMBL/GenBank/DDBJ whole genome shotgun (WGS) entry which is preliminary data.</text>
</comment>
<dbReference type="InterPro" id="IPR017871">
    <property type="entry name" value="ABC_transporter-like_CS"/>
</dbReference>
<dbReference type="InterPro" id="IPR017911">
    <property type="entry name" value="MacB-like_ATP-bd"/>
</dbReference>
<sequence length="237" mass="25590">MERPILAVFGVSKTYPSRHGALPVLQDVSLVVCRSELCAIKGASGSGKSTLMSLIGLLDRPDAGRIEITGLRVDRLGADEQARLRNRLIGFVFQSFNLLPGLSALENVALPLLYRGVSRPARRDIARSALARVGLQDRIDHRPNQMSGGQCQRVAIARALAGQPAVILADEPTGSLDTATSESIMNLFLDLNRNHGTTIILVTHDPTVAARCPRRIVVSDGRVVDDNRDELRDAGPC</sequence>
<dbReference type="InterPro" id="IPR003439">
    <property type="entry name" value="ABC_transporter-like_ATP-bd"/>
</dbReference>
<dbReference type="Proteomes" id="UP001314635">
    <property type="component" value="Unassembled WGS sequence"/>
</dbReference>
<protein>
    <submittedName>
        <fullName evidence="7">ABC transporter ATP-binding protein</fullName>
    </submittedName>
</protein>
<dbReference type="CDD" id="cd03255">
    <property type="entry name" value="ABC_MJ0796_LolCDE_FtsE"/>
    <property type="match status" value="1"/>
</dbReference>
<accession>A0ABS5GE31</accession>
<keyword evidence="3" id="KW-0547">Nucleotide-binding</keyword>
<dbReference type="PANTHER" id="PTHR24220:SF86">
    <property type="entry name" value="ABC TRANSPORTER ABCH.1"/>
    <property type="match status" value="1"/>
</dbReference>
<dbReference type="Pfam" id="PF00005">
    <property type="entry name" value="ABC_tran"/>
    <property type="match status" value="1"/>
</dbReference>
<dbReference type="InterPro" id="IPR027417">
    <property type="entry name" value="P-loop_NTPase"/>
</dbReference>
<dbReference type="SMART" id="SM00382">
    <property type="entry name" value="AAA"/>
    <property type="match status" value="1"/>
</dbReference>
<dbReference type="InterPro" id="IPR003593">
    <property type="entry name" value="AAA+_ATPase"/>
</dbReference>
<gene>
    <name evidence="7" type="ORF">JQ619_27415</name>
</gene>
<keyword evidence="4 7" id="KW-0067">ATP-binding</keyword>
<organism evidence="7 8">
    <name type="scientific">Bradyrhizobium denitrificans</name>
    <dbReference type="NCBI Taxonomy" id="2734912"/>
    <lineage>
        <taxon>Bacteria</taxon>
        <taxon>Pseudomonadati</taxon>
        <taxon>Pseudomonadota</taxon>
        <taxon>Alphaproteobacteria</taxon>
        <taxon>Hyphomicrobiales</taxon>
        <taxon>Nitrobacteraceae</taxon>
        <taxon>Bradyrhizobium</taxon>
    </lineage>
</organism>
<proteinExistence type="inferred from homology"/>
<dbReference type="PANTHER" id="PTHR24220">
    <property type="entry name" value="IMPORT ATP-BINDING PROTEIN"/>
    <property type="match status" value="1"/>
</dbReference>